<evidence type="ECO:0000256" key="5">
    <source>
        <dbReference type="ARBA" id="ARBA00025730"/>
    </source>
</evidence>
<dbReference type="OrthoDB" id="154356at2759"/>
<reference evidence="6" key="1">
    <citation type="journal article" date="2021" name="Mol. Ecol. Resour.">
        <title>Apolygus lucorum genome provides insights into omnivorousness and mesophyll feeding.</title>
        <authorList>
            <person name="Liu Y."/>
            <person name="Liu H."/>
            <person name="Wang H."/>
            <person name="Huang T."/>
            <person name="Liu B."/>
            <person name="Yang B."/>
            <person name="Yin L."/>
            <person name="Li B."/>
            <person name="Zhang Y."/>
            <person name="Zhang S."/>
            <person name="Jiang F."/>
            <person name="Zhang X."/>
            <person name="Ren Y."/>
            <person name="Wang B."/>
            <person name="Wang S."/>
            <person name="Lu Y."/>
            <person name="Wu K."/>
            <person name="Fan W."/>
            <person name="Wang G."/>
        </authorList>
    </citation>
    <scope>NUCLEOTIDE SEQUENCE</scope>
    <source>
        <strain evidence="6">12Hb</strain>
    </source>
</reference>
<keyword evidence="7" id="KW-1185">Reference proteome</keyword>
<evidence type="ECO:0000313" key="6">
    <source>
        <dbReference type="EMBL" id="KAF6216454.1"/>
    </source>
</evidence>
<comment type="similarity">
    <text evidence="5">Belongs to the TAF10 family.</text>
</comment>
<evidence type="ECO:0000313" key="7">
    <source>
        <dbReference type="Proteomes" id="UP000466442"/>
    </source>
</evidence>
<dbReference type="Proteomes" id="UP000466442">
    <property type="component" value="Linkage Group LG1"/>
</dbReference>
<dbReference type="EMBL" id="WIXP02000001">
    <property type="protein sequence ID" value="KAF6216454.1"/>
    <property type="molecule type" value="Genomic_DNA"/>
</dbReference>
<evidence type="ECO:0000256" key="1">
    <source>
        <dbReference type="ARBA" id="ARBA00004123"/>
    </source>
</evidence>
<dbReference type="PANTHER" id="PTHR21242">
    <property type="entry name" value="TRANSCRIPTION INITIATION FACTOR TFIID SUBUNIT 10"/>
    <property type="match status" value="1"/>
</dbReference>
<comment type="subcellular location">
    <subcellularLocation>
        <location evidence="1">Nucleus</location>
    </subcellularLocation>
</comment>
<dbReference type="Pfam" id="PF03540">
    <property type="entry name" value="TAF10"/>
    <property type="match status" value="1"/>
</dbReference>
<dbReference type="PRINTS" id="PR01443">
    <property type="entry name" value="TFIID30KDSUB"/>
</dbReference>
<keyword evidence="4" id="KW-0539">Nucleus</keyword>
<evidence type="ECO:0000256" key="2">
    <source>
        <dbReference type="ARBA" id="ARBA00023015"/>
    </source>
</evidence>
<keyword evidence="3" id="KW-0804">Transcription</keyword>
<dbReference type="GO" id="GO:0006367">
    <property type="term" value="P:transcription initiation at RNA polymerase II promoter"/>
    <property type="evidence" value="ECO:0007669"/>
    <property type="project" value="TreeGrafter"/>
</dbReference>
<sequence>MQATRCTLDYLPHFREFSPVEGCLDNLKDWPSIFTDEVVGHFMIKAGFSHTVPHVLRICGMATQKFVADITESAKQYNIVRNNLDPTNPLEKFTMTLDDLKPALADYDERLGKAAAKPEFYV</sequence>
<proteinExistence type="inferred from homology"/>
<dbReference type="GO" id="GO:1990841">
    <property type="term" value="F:promoter-specific chromatin binding"/>
    <property type="evidence" value="ECO:0007669"/>
    <property type="project" value="TreeGrafter"/>
</dbReference>
<comment type="caution">
    <text evidence="6">The sequence shown here is derived from an EMBL/GenBank/DDBJ whole genome shotgun (WGS) entry which is preliminary data.</text>
</comment>
<organism evidence="6 7">
    <name type="scientific">Apolygus lucorum</name>
    <name type="common">Small green plant bug</name>
    <name type="synonym">Lygocoris lucorum</name>
    <dbReference type="NCBI Taxonomy" id="248454"/>
    <lineage>
        <taxon>Eukaryota</taxon>
        <taxon>Metazoa</taxon>
        <taxon>Ecdysozoa</taxon>
        <taxon>Arthropoda</taxon>
        <taxon>Hexapoda</taxon>
        <taxon>Insecta</taxon>
        <taxon>Pterygota</taxon>
        <taxon>Neoptera</taxon>
        <taxon>Paraneoptera</taxon>
        <taxon>Hemiptera</taxon>
        <taxon>Heteroptera</taxon>
        <taxon>Panheteroptera</taxon>
        <taxon>Cimicomorpha</taxon>
        <taxon>Miridae</taxon>
        <taxon>Mirini</taxon>
        <taxon>Apolygus</taxon>
    </lineage>
</organism>
<dbReference type="GO" id="GO:0016251">
    <property type="term" value="F:RNA polymerase II general transcription initiation factor activity"/>
    <property type="evidence" value="ECO:0007669"/>
    <property type="project" value="TreeGrafter"/>
</dbReference>
<dbReference type="CDD" id="cd07982">
    <property type="entry name" value="HFD_TAF10"/>
    <property type="match status" value="1"/>
</dbReference>
<dbReference type="AlphaFoldDB" id="A0A8S9Y6I7"/>
<keyword evidence="2" id="KW-0805">Transcription regulation</keyword>
<evidence type="ECO:0000256" key="4">
    <source>
        <dbReference type="ARBA" id="ARBA00023242"/>
    </source>
</evidence>
<dbReference type="GO" id="GO:0000124">
    <property type="term" value="C:SAGA complex"/>
    <property type="evidence" value="ECO:0007669"/>
    <property type="project" value="TreeGrafter"/>
</dbReference>
<accession>A0A8S9Y6I7</accession>
<dbReference type="InterPro" id="IPR003923">
    <property type="entry name" value="TAF10"/>
</dbReference>
<protein>
    <submittedName>
        <fullName evidence="6">Uncharacterized protein</fullName>
    </submittedName>
</protein>
<dbReference type="GO" id="GO:0005669">
    <property type="term" value="C:transcription factor TFIID complex"/>
    <property type="evidence" value="ECO:0007669"/>
    <property type="project" value="TreeGrafter"/>
</dbReference>
<name>A0A8S9Y6I7_APOLU</name>
<gene>
    <name evidence="6" type="ORF">GE061_000796</name>
</gene>
<dbReference type="PANTHER" id="PTHR21242:SF0">
    <property type="entry name" value="TRANSCRIPTION INITIATION FACTOR TFIID SUBUNIT 10"/>
    <property type="match status" value="1"/>
</dbReference>
<evidence type="ECO:0000256" key="3">
    <source>
        <dbReference type="ARBA" id="ARBA00023163"/>
    </source>
</evidence>